<organism evidence="5 6">
    <name type="scientific">Tamaricihabitans halophyticus</name>
    <dbReference type="NCBI Taxonomy" id="1262583"/>
    <lineage>
        <taxon>Bacteria</taxon>
        <taxon>Bacillati</taxon>
        <taxon>Actinomycetota</taxon>
        <taxon>Actinomycetes</taxon>
        <taxon>Pseudonocardiales</taxon>
        <taxon>Pseudonocardiaceae</taxon>
        <taxon>Tamaricihabitans</taxon>
    </lineage>
</organism>
<name>A0A4R2QJ46_9PSEU</name>
<dbReference type="SMART" id="SM00342">
    <property type="entry name" value="HTH_ARAC"/>
    <property type="match status" value="1"/>
</dbReference>
<dbReference type="SUPFAM" id="SSF51182">
    <property type="entry name" value="RmlC-like cupins"/>
    <property type="match status" value="1"/>
</dbReference>
<sequence>MFRQDISRVGQYPGHVRNVSYECYDRVPRDVLPIGTDYEPGYLLDWHTHRRAQFLYSATGSMIAETEDGTWTVPSDRAVLIPAGTRHRIRMLEASTRSLYIEPSAVPWWPRVCTVVDVTPLLRELLLVAVDFGPDYDLAGRAGAVAQLLLFELAGLAPLPLHIGLPATPELGALCREYLAHPEPGVTNADWARRLALSERGLARRFHLELGMSPAAWRVRARLIAAVPLLRAHPIARVAGELGYASPAGFTAAFSRVFGLPPSALHGR</sequence>
<dbReference type="Pfam" id="PF02311">
    <property type="entry name" value="AraC_binding"/>
    <property type="match status" value="1"/>
</dbReference>
<keyword evidence="2 5" id="KW-0238">DNA-binding</keyword>
<gene>
    <name evidence="5" type="ORF">EV191_11055</name>
</gene>
<dbReference type="GO" id="GO:0003700">
    <property type="term" value="F:DNA-binding transcription factor activity"/>
    <property type="evidence" value="ECO:0007669"/>
    <property type="project" value="InterPro"/>
</dbReference>
<evidence type="ECO:0000313" key="6">
    <source>
        <dbReference type="Proteomes" id="UP000294911"/>
    </source>
</evidence>
<comment type="caution">
    <text evidence="5">The sequence shown here is derived from an EMBL/GenBank/DDBJ whole genome shotgun (WGS) entry which is preliminary data.</text>
</comment>
<dbReference type="CDD" id="cd06124">
    <property type="entry name" value="cupin_NimR-like_N"/>
    <property type="match status" value="1"/>
</dbReference>
<dbReference type="GO" id="GO:0043565">
    <property type="term" value="F:sequence-specific DNA binding"/>
    <property type="evidence" value="ECO:0007669"/>
    <property type="project" value="InterPro"/>
</dbReference>
<dbReference type="InterPro" id="IPR003313">
    <property type="entry name" value="AraC-bd"/>
</dbReference>
<evidence type="ECO:0000313" key="5">
    <source>
        <dbReference type="EMBL" id="TCP48498.1"/>
    </source>
</evidence>
<evidence type="ECO:0000256" key="1">
    <source>
        <dbReference type="ARBA" id="ARBA00023015"/>
    </source>
</evidence>
<dbReference type="SUPFAM" id="SSF46689">
    <property type="entry name" value="Homeodomain-like"/>
    <property type="match status" value="1"/>
</dbReference>
<accession>A0A4R2QJ46</accession>
<proteinExistence type="predicted"/>
<evidence type="ECO:0000256" key="2">
    <source>
        <dbReference type="ARBA" id="ARBA00023125"/>
    </source>
</evidence>
<feature type="domain" description="HTH araC/xylS-type" evidence="4">
    <location>
        <begin position="169"/>
        <end position="268"/>
    </location>
</feature>
<dbReference type="PANTHER" id="PTHR11019:SF159">
    <property type="entry name" value="TRANSCRIPTIONAL REGULATOR-RELATED"/>
    <property type="match status" value="1"/>
</dbReference>
<keyword evidence="6" id="KW-1185">Reference proteome</keyword>
<dbReference type="Gene3D" id="2.60.120.10">
    <property type="entry name" value="Jelly Rolls"/>
    <property type="match status" value="1"/>
</dbReference>
<evidence type="ECO:0000259" key="4">
    <source>
        <dbReference type="PROSITE" id="PS01124"/>
    </source>
</evidence>
<dbReference type="InterPro" id="IPR014710">
    <property type="entry name" value="RmlC-like_jellyroll"/>
</dbReference>
<dbReference type="Pfam" id="PF12833">
    <property type="entry name" value="HTH_18"/>
    <property type="match status" value="1"/>
</dbReference>
<dbReference type="InterPro" id="IPR018060">
    <property type="entry name" value="HTH_AraC"/>
</dbReference>
<dbReference type="EMBL" id="SLXQ01000010">
    <property type="protein sequence ID" value="TCP48498.1"/>
    <property type="molecule type" value="Genomic_DNA"/>
</dbReference>
<dbReference type="PANTHER" id="PTHR11019">
    <property type="entry name" value="HTH-TYPE TRANSCRIPTIONAL REGULATOR NIMR"/>
    <property type="match status" value="1"/>
</dbReference>
<dbReference type="InterPro" id="IPR009057">
    <property type="entry name" value="Homeodomain-like_sf"/>
</dbReference>
<keyword evidence="1" id="KW-0805">Transcription regulation</keyword>
<evidence type="ECO:0000256" key="3">
    <source>
        <dbReference type="ARBA" id="ARBA00023163"/>
    </source>
</evidence>
<dbReference type="OrthoDB" id="2039152at2"/>
<protein>
    <submittedName>
        <fullName evidence="5">AraC-like DNA-binding protein</fullName>
    </submittedName>
</protein>
<dbReference type="Gene3D" id="1.10.10.60">
    <property type="entry name" value="Homeodomain-like"/>
    <property type="match status" value="1"/>
</dbReference>
<dbReference type="InterPro" id="IPR011051">
    <property type="entry name" value="RmlC_Cupin_sf"/>
</dbReference>
<dbReference type="Proteomes" id="UP000294911">
    <property type="component" value="Unassembled WGS sequence"/>
</dbReference>
<dbReference type="AlphaFoldDB" id="A0A4R2QJ46"/>
<keyword evidence="3" id="KW-0804">Transcription</keyword>
<reference evidence="5 6" key="1">
    <citation type="submission" date="2019-03" db="EMBL/GenBank/DDBJ databases">
        <title>Genomic Encyclopedia of Type Strains, Phase IV (KMG-IV): sequencing the most valuable type-strain genomes for metagenomic binning, comparative biology and taxonomic classification.</title>
        <authorList>
            <person name="Goeker M."/>
        </authorList>
    </citation>
    <scope>NUCLEOTIDE SEQUENCE [LARGE SCALE GENOMIC DNA]</scope>
    <source>
        <strain evidence="5 6">DSM 45765</strain>
    </source>
</reference>
<dbReference type="PROSITE" id="PS01124">
    <property type="entry name" value="HTH_ARAC_FAMILY_2"/>
    <property type="match status" value="1"/>
</dbReference>